<dbReference type="KEGG" id="zmp:Zymop_1093"/>
<dbReference type="HOGENOM" id="CLU_2670338_0_0_5"/>
<protein>
    <submittedName>
        <fullName evidence="1">Uncharacterized protein</fullName>
    </submittedName>
</protein>
<name>F8ETG4_ZYMMT</name>
<accession>F8ETG4</accession>
<organism evidence="1 2">
    <name type="scientific">Zymomonas mobilis subsp. pomaceae (strain ATCC 29192 / DSM 22645 / JCM 10191 / CCUG 17912 / NBRC 13757 / NCIMB 11200 / NRRL B-4491 / Barker I)</name>
    <dbReference type="NCBI Taxonomy" id="579138"/>
    <lineage>
        <taxon>Bacteria</taxon>
        <taxon>Pseudomonadati</taxon>
        <taxon>Pseudomonadota</taxon>
        <taxon>Alphaproteobacteria</taxon>
        <taxon>Sphingomonadales</taxon>
        <taxon>Zymomonadaceae</taxon>
        <taxon>Zymomonas</taxon>
    </lineage>
</organism>
<dbReference type="EMBL" id="CP002865">
    <property type="protein sequence ID" value="AEI37989.1"/>
    <property type="molecule type" value="Genomic_DNA"/>
</dbReference>
<dbReference type="Proteomes" id="UP000000491">
    <property type="component" value="Chromosome"/>
</dbReference>
<dbReference type="PATRIC" id="fig|579138.3.peg.1159"/>
<gene>
    <name evidence="1" type="ordered locus">Zymop_1093</name>
</gene>
<proteinExistence type="predicted"/>
<reference evidence="1 2" key="1">
    <citation type="journal article" date="2011" name="J. Bacteriol.">
        <title>Genome sequence of the ethanol-producing Zymomonas mobilis subsp. pomaceae lectotype strain ATCC 29192.</title>
        <authorList>
            <person name="Kouvelis V.N."/>
            <person name="Davenport K.W."/>
            <person name="Brettin T.S."/>
            <person name="Bruce D."/>
            <person name="Detter C."/>
            <person name="Han C.S."/>
            <person name="Nolan M."/>
            <person name="Tapia R."/>
            <person name="Damoulaki A."/>
            <person name="Kyrpides N.C."/>
            <person name="Typas M.A."/>
            <person name="Pappas K.M."/>
        </authorList>
    </citation>
    <scope>NUCLEOTIDE SEQUENCE [LARGE SCALE GENOMIC DNA]</scope>
    <source>
        <strain evidence="2">ATCC 29192 / DSM 22645 / JCM 10191 / CCUG 17912 / NBRC 13757 / NCIMB 11200 / NRRL B-4491 / Barker I</strain>
    </source>
</reference>
<dbReference type="AlphaFoldDB" id="F8ETG4"/>
<evidence type="ECO:0000313" key="1">
    <source>
        <dbReference type="EMBL" id="AEI37989.1"/>
    </source>
</evidence>
<dbReference type="RefSeq" id="WP_013934384.1">
    <property type="nucleotide sequence ID" value="NC_015709.1"/>
</dbReference>
<evidence type="ECO:0000313" key="2">
    <source>
        <dbReference type="Proteomes" id="UP000000491"/>
    </source>
</evidence>
<sequence>MNNVDIRCSDFYSDDKDGFIIGWKEVRFNKDQKIVEVNVEYKFKTTEDLLYYAENLISEDDPLNRTIKILSENNA</sequence>
<dbReference type="STRING" id="579138.Zymop_1093"/>